<feature type="compositionally biased region" description="Polar residues" evidence="1">
    <location>
        <begin position="34"/>
        <end position="47"/>
    </location>
</feature>
<accession>A0A485LNQ6</accession>
<feature type="compositionally biased region" description="Low complexity" evidence="1">
    <location>
        <begin position="54"/>
        <end position="70"/>
    </location>
</feature>
<dbReference type="EMBL" id="VJMH01007276">
    <property type="protein sequence ID" value="KAF0684520.1"/>
    <property type="molecule type" value="Genomic_DNA"/>
</dbReference>
<gene>
    <name evidence="5" type="primary">Aste57867_23519</name>
    <name evidence="4" type="ORF">As57867_023448</name>
    <name evidence="5" type="ORF">ASTE57867_23519</name>
</gene>
<feature type="chain" id="PRO_5036116594" evidence="3">
    <location>
        <begin position="32"/>
        <end position="493"/>
    </location>
</feature>
<feature type="compositionally biased region" description="Low complexity" evidence="1">
    <location>
        <begin position="93"/>
        <end position="170"/>
    </location>
</feature>
<evidence type="ECO:0000256" key="3">
    <source>
        <dbReference type="SAM" id="SignalP"/>
    </source>
</evidence>
<reference evidence="5 6" key="1">
    <citation type="submission" date="2019-03" db="EMBL/GenBank/DDBJ databases">
        <authorList>
            <person name="Gaulin E."/>
            <person name="Dumas B."/>
        </authorList>
    </citation>
    <scope>NUCLEOTIDE SEQUENCE [LARGE SCALE GENOMIC DNA]</scope>
    <source>
        <strain evidence="5">CBS 568.67</strain>
    </source>
</reference>
<protein>
    <submittedName>
        <fullName evidence="5">Aste57867_23519 protein</fullName>
    </submittedName>
</protein>
<dbReference type="EMBL" id="CAADRA010007302">
    <property type="protein sequence ID" value="VFU00164.1"/>
    <property type="molecule type" value="Genomic_DNA"/>
</dbReference>
<dbReference type="AlphaFoldDB" id="A0A485LNQ6"/>
<sequence>MARRRSRSSSSTSFIRRVAFVFALLAVCCQSQGIGADSSTNATTDVPTTVAPKPTTSLPDTPSSPPTTTTPRPPSTPPPTTPRPTTQPPVTPAPTTTTAPTTTAATTVPPTTSRPTETPRPTTTVAPTTTSIAPVPTTTAAPLATTIATDAPTPSPTTTTMSSATPSTTTLMPLMTDGEALVGAAPAPAAPINNSPGQPSAESQSKSSAAPAADGDTERHRVGPIAIAAFACLTVAAVGGFALFFRTSRGKPAPRPTFYHVTELEFGGSSSSKSMGRGHHLPFPPVTRSVDVFDQSGCSDEMVLVDLVLTPREDIATTSPSSIATTNRLSAIDNDDDDGFNYHSSSGRFTASASNDSFAAFESPRGGPLSPIPAMTATTTQPTYRRSMVSWASSSVFRTTSSSSASSSASSVRQTYPHLKKSISRASLLGRGMSPDVGGMIRLDEHDPHHPVVLQQSSRGGHEIEWGRDSYDRDSLHEDLRMASDSETWSFHV</sequence>
<keyword evidence="3" id="KW-0732">Signal</keyword>
<evidence type="ECO:0000313" key="6">
    <source>
        <dbReference type="Proteomes" id="UP000332933"/>
    </source>
</evidence>
<feature type="region of interest" description="Disordered" evidence="1">
    <location>
        <begin position="34"/>
        <end position="171"/>
    </location>
</feature>
<keyword evidence="2" id="KW-0812">Transmembrane</keyword>
<feature type="signal peptide" evidence="3">
    <location>
        <begin position="1"/>
        <end position="31"/>
    </location>
</feature>
<keyword evidence="2" id="KW-1133">Transmembrane helix</keyword>
<evidence type="ECO:0000256" key="1">
    <source>
        <dbReference type="SAM" id="MobiDB-lite"/>
    </source>
</evidence>
<keyword evidence="6" id="KW-1185">Reference proteome</keyword>
<evidence type="ECO:0000256" key="2">
    <source>
        <dbReference type="SAM" id="Phobius"/>
    </source>
</evidence>
<organism evidence="5 6">
    <name type="scientific">Aphanomyces stellatus</name>
    <dbReference type="NCBI Taxonomy" id="120398"/>
    <lineage>
        <taxon>Eukaryota</taxon>
        <taxon>Sar</taxon>
        <taxon>Stramenopiles</taxon>
        <taxon>Oomycota</taxon>
        <taxon>Saprolegniomycetes</taxon>
        <taxon>Saprolegniales</taxon>
        <taxon>Verrucalvaceae</taxon>
        <taxon>Aphanomyces</taxon>
    </lineage>
</organism>
<name>A0A485LNQ6_9STRA</name>
<feature type="region of interest" description="Disordered" evidence="1">
    <location>
        <begin position="186"/>
        <end position="217"/>
    </location>
</feature>
<proteinExistence type="predicted"/>
<feature type="compositionally biased region" description="Pro residues" evidence="1">
    <location>
        <begin position="71"/>
        <end position="92"/>
    </location>
</feature>
<feature type="transmembrane region" description="Helical" evidence="2">
    <location>
        <begin position="225"/>
        <end position="245"/>
    </location>
</feature>
<evidence type="ECO:0000313" key="5">
    <source>
        <dbReference type="EMBL" id="VFU00164.1"/>
    </source>
</evidence>
<dbReference type="Proteomes" id="UP000332933">
    <property type="component" value="Unassembled WGS sequence"/>
</dbReference>
<feature type="compositionally biased region" description="Polar residues" evidence="1">
    <location>
        <begin position="192"/>
        <end position="208"/>
    </location>
</feature>
<keyword evidence="2" id="KW-0472">Membrane</keyword>
<evidence type="ECO:0000313" key="4">
    <source>
        <dbReference type="EMBL" id="KAF0684520.1"/>
    </source>
</evidence>
<reference evidence="4" key="2">
    <citation type="submission" date="2019-06" db="EMBL/GenBank/DDBJ databases">
        <title>Genomics analysis of Aphanomyces spp. identifies a new class of oomycete effector associated with host adaptation.</title>
        <authorList>
            <person name="Gaulin E."/>
        </authorList>
    </citation>
    <scope>NUCLEOTIDE SEQUENCE</scope>
    <source>
        <strain evidence="4">CBS 578.67</strain>
    </source>
</reference>